<keyword evidence="1" id="KW-0812">Transmembrane</keyword>
<proteinExistence type="predicted"/>
<dbReference type="EMBL" id="CP021130">
    <property type="protein sequence ID" value="AWR87688.1"/>
    <property type="molecule type" value="Genomic_DNA"/>
</dbReference>
<evidence type="ECO:0000313" key="2">
    <source>
        <dbReference type="EMBL" id="AWR87688.1"/>
    </source>
</evidence>
<accession>A0ABN5M0A6</accession>
<feature type="transmembrane region" description="Helical" evidence="1">
    <location>
        <begin position="64"/>
        <end position="86"/>
    </location>
</feature>
<dbReference type="RefSeq" id="WP_027886956.1">
    <property type="nucleotide sequence ID" value="NZ_CP021130.1"/>
</dbReference>
<organism evidence="2 3">
    <name type="scientific">Meiothermus taiwanensis WR-220</name>
    <dbReference type="NCBI Taxonomy" id="1339250"/>
    <lineage>
        <taxon>Bacteria</taxon>
        <taxon>Thermotogati</taxon>
        <taxon>Deinococcota</taxon>
        <taxon>Deinococci</taxon>
        <taxon>Thermales</taxon>
        <taxon>Thermaceae</taxon>
        <taxon>Meiothermus</taxon>
    </lineage>
</organism>
<name>A0ABN5M0A6_9DEIN</name>
<keyword evidence="3" id="KW-1185">Reference proteome</keyword>
<evidence type="ECO:0000313" key="3">
    <source>
        <dbReference type="Proteomes" id="UP000263013"/>
    </source>
</evidence>
<evidence type="ECO:0000256" key="1">
    <source>
        <dbReference type="SAM" id="Phobius"/>
    </source>
</evidence>
<keyword evidence="1" id="KW-0472">Membrane</keyword>
<reference evidence="2 3" key="1">
    <citation type="submission" date="2017-05" db="EMBL/GenBank/DDBJ databases">
        <title>Complete genome sequence of Meiothermus taiwanensis WR-220.</title>
        <authorList>
            <person name="Wu W.-L."/>
            <person name="Lo W.-S."/>
            <person name="Kuo C.-H."/>
            <person name="Wu S.-H."/>
        </authorList>
    </citation>
    <scope>NUCLEOTIDE SEQUENCE [LARGE SCALE GENOMIC DNA]</scope>
    <source>
        <strain evidence="2 3">WR-220</strain>
    </source>
</reference>
<dbReference type="Proteomes" id="UP000263013">
    <property type="component" value="Chromosome"/>
</dbReference>
<feature type="transmembrane region" description="Helical" evidence="1">
    <location>
        <begin position="107"/>
        <end position="126"/>
    </location>
</feature>
<gene>
    <name evidence="2" type="ORF">Mtai_v1c24600</name>
</gene>
<feature type="transmembrane region" description="Helical" evidence="1">
    <location>
        <begin position="132"/>
        <end position="152"/>
    </location>
</feature>
<keyword evidence="1" id="KW-1133">Transmembrane helix</keyword>
<sequence length="156" mass="17023">MAIDLLLALVFALLAWAMALWVSAEVSLSPAQNRLQSRIHLSLTLATQLLYLLLVQTVGSWRDALLVISVMLALAWYAMLGLTRALRQNTTEAKGSLIGRLELSGHRAFAFAALILMGAGALFALFDPTLALTIALPLGVALFCTLWVPHWVRKRA</sequence>
<protein>
    <submittedName>
        <fullName evidence="2">Uncharacterized protein</fullName>
    </submittedName>
</protein>